<evidence type="ECO:0000313" key="1">
    <source>
        <dbReference type="EnsemblPlants" id="AVESA.00010b.r2.5DG0941900.1.CDS"/>
    </source>
</evidence>
<name>A0ACD5YAH8_AVESA</name>
<accession>A0ACD5YAH8</accession>
<dbReference type="Proteomes" id="UP001732700">
    <property type="component" value="Chromosome 5D"/>
</dbReference>
<keyword evidence="2" id="KW-1185">Reference proteome</keyword>
<evidence type="ECO:0000313" key="2">
    <source>
        <dbReference type="Proteomes" id="UP001732700"/>
    </source>
</evidence>
<reference evidence="1" key="2">
    <citation type="submission" date="2025-09" db="UniProtKB">
        <authorList>
            <consortium name="EnsemblPlants"/>
        </authorList>
    </citation>
    <scope>IDENTIFICATION</scope>
</reference>
<sequence>METRSRKRAEASSSSTSSTRSSKRSRPNPNPSPTAAAAATPSPAQPAPLARRSAATPNPPAPQPPMDFPADNNPPPRRRGRASNADKGKEQQQQEPSESSRLREAERMLGLSFDGMEDDDDGGLGSGAFPHGLTSASSALQGLLRKLGAGLDDMLPSSALSAAAAAASSSSMTGPHGARMKSMLAGLRADGEEGRQVEALTQLCEMLSIGTEDSLAGFSVDSFVPVLVGLLNHESNPDIMLLAARALTHLCDVLPSSCSSVVHYGAVACFCARLLTIEYMDLAEQSLQALKKISQEHPTACLRAGALMAVLSYLDFFSTGVQRVALSTAANMCRKLPSDASDFVMEAVPLLTNLLNYHDAKVLEHASVCLTRIAEAFASSPEKLDELCNHGLVAQAAGLISVSNSAGQASLSTLTYTGVIRLLSICASGSPLAAKTLLHGMSGTLKDILSGFGLVAGTTVSPTLTRPADQMYEIVNLADQLLPPLPVGTISLPANVFMKGSSIRRPAPSKQGESGSTDIEVSGREKLLRDQPELLQQFGMDILPTMTQVYGSSVNGPIRHKCLSVIAKLMYYSTAEMIEFLLGTTNISSFLAGILSWKDPQVLIPALQIAEILMEKLPGTFSKMFVREGVVHAVESLICLEISSPMLSQVPPREKDTDSGTCTSSRSRRSRRRSSTVSTDNNSLDEPKGSHSVIASSAQSTQESPSTSVRASVSVRAKSFRDKYFPSNPGSSDTAVTDDLLKLRALCAKLNTTVDTVKTKAKGKSKSLGGDDFDVLCSVEEQLDNIIAEILSELSKGDGVSTFEFIGSGIIAALLNYLSCGTFEREKVSEANLPKLRQQALRRYKAFIYAALPNDSAGNKTPMSFLVEKLQSALSSLERFPVMLSHSGRTSSLGGSRLSSGLSALSQPLKLRLCRAQGEKTLKDYSSNIVLIDPLASLAAVEDFLWPRIQRSESISYPAVSSGKNSDPVAPSATAPVPSSTQSIRRPSTRSKSLAAVDCATNNDAQEGSRSTSKGKGKAVVKSPSDEPKGPHTRTATRRKVASEKDSEVKPPHGQSSSEDEELDASPFEADDALMIGDDDDDVSDDEDDDHEVLGGSLPVCAPENVHDVKLADADESSIASVANDNQTQPSSGSSLRDTFSSRGASAAELRKPSSRGAMSFAAAAMAGLASVGSHGIRGSRDRRGLSMGTSAHERANKLVFTTGGKQLSKHLTVYQAMQQQVVHDEDEEESLGGSDVPNDGSHFWSDIFTITYQKADNEVDKGSTRGSASVLKSSKSELGRATSEVQRISLLDSILQGQLPYDFEKSTETYNILALLRVLEGLNQLSPRLRLQAICDDFAEGNVDTLDGLYGTGVKVPSEEFVSSKLTPKLARQIQDVLALCSGSLPSWCYQMTKACPFLFPFETRRQHFYSTAFGLSRALNRLQQQQGDNNSATEREVRVGRLQRQKVRVSRNRILDSASKVMEMFSTQKAVLEVEYFGEVGTGLGPTLEFYTLLSHDLQRVGLGLWRSDSPNDSDTLEAKKIDSNSPRDARNLIQAPLGLFPRPWPPSTASSEGSKFFKVVDYFRLVGRVMAKALQDGRLLDLSLSTAFYKLLLGQELDLYDILSFDAELGKILQELQILVERKRFLESCSSSNQQIEDLRFRGASIEDLCLDFTLPGYPDYLLKEGEENTVVSIYNLEEYISLVVDATIKAGIMRQVDAFKAGFNQVFDISSLQIFSPQELDHLICGRRELWEAETLVEHIKFDHGYTSKSPAIVNLLEIMAEFTPEQQHAFCQFVTGAPRLPPGGLSALNPKLTIVRKHSSTAVNTSNAAGATESADDDLPSVMTCANYLKLPPYSTKEVMHKKLLYAINEGQGSFDLS</sequence>
<organism evidence="1 2">
    <name type="scientific">Avena sativa</name>
    <name type="common">Oat</name>
    <dbReference type="NCBI Taxonomy" id="4498"/>
    <lineage>
        <taxon>Eukaryota</taxon>
        <taxon>Viridiplantae</taxon>
        <taxon>Streptophyta</taxon>
        <taxon>Embryophyta</taxon>
        <taxon>Tracheophyta</taxon>
        <taxon>Spermatophyta</taxon>
        <taxon>Magnoliopsida</taxon>
        <taxon>Liliopsida</taxon>
        <taxon>Poales</taxon>
        <taxon>Poaceae</taxon>
        <taxon>BOP clade</taxon>
        <taxon>Pooideae</taxon>
        <taxon>Poodae</taxon>
        <taxon>Poeae</taxon>
        <taxon>Poeae Chloroplast Group 1 (Aveneae type)</taxon>
        <taxon>Aveninae</taxon>
        <taxon>Avena</taxon>
    </lineage>
</organism>
<protein>
    <submittedName>
        <fullName evidence="1">Uncharacterized protein</fullName>
    </submittedName>
</protein>
<reference evidence="1" key="1">
    <citation type="submission" date="2021-05" db="EMBL/GenBank/DDBJ databases">
        <authorList>
            <person name="Scholz U."/>
            <person name="Mascher M."/>
            <person name="Fiebig A."/>
        </authorList>
    </citation>
    <scope>NUCLEOTIDE SEQUENCE [LARGE SCALE GENOMIC DNA]</scope>
</reference>
<dbReference type="EnsemblPlants" id="AVESA.00010b.r2.5DG0941900.1">
    <property type="protein sequence ID" value="AVESA.00010b.r2.5DG0941900.1.CDS"/>
    <property type="gene ID" value="AVESA.00010b.r2.5DG0941900"/>
</dbReference>
<proteinExistence type="predicted"/>